<dbReference type="OrthoDB" id="9811278at2"/>
<dbReference type="RefSeq" id="WP_156272055.1">
    <property type="nucleotide sequence ID" value="NZ_CP046244.1"/>
</dbReference>
<dbReference type="AlphaFoldDB" id="A0A6I5ZNN5"/>
<dbReference type="Proteomes" id="UP000425916">
    <property type="component" value="Chromosome"/>
</dbReference>
<protein>
    <recommendedName>
        <fullName evidence="3">Transposase, IS111A/IS1328/IS1533, N-terminal</fullName>
    </recommendedName>
</protein>
<name>A0A6I5ZNN5_9FIRM</name>
<gene>
    <name evidence="1" type="ORF">MGLY_08570</name>
</gene>
<dbReference type="EMBL" id="CP046244">
    <property type="protein sequence ID" value="QGP91522.1"/>
    <property type="molecule type" value="Genomic_DNA"/>
</dbReference>
<evidence type="ECO:0000313" key="2">
    <source>
        <dbReference type="Proteomes" id="UP000425916"/>
    </source>
</evidence>
<organism evidence="1 2">
    <name type="scientific">Neomoorella glycerini</name>
    <dbReference type="NCBI Taxonomy" id="55779"/>
    <lineage>
        <taxon>Bacteria</taxon>
        <taxon>Bacillati</taxon>
        <taxon>Bacillota</taxon>
        <taxon>Clostridia</taxon>
        <taxon>Neomoorellales</taxon>
        <taxon>Neomoorellaceae</taxon>
        <taxon>Neomoorella</taxon>
    </lineage>
</organism>
<keyword evidence="2" id="KW-1185">Reference proteome</keyword>
<evidence type="ECO:0000313" key="1">
    <source>
        <dbReference type="EMBL" id="QGP91522.1"/>
    </source>
</evidence>
<accession>A0A6I5ZNN5</accession>
<proteinExistence type="predicted"/>
<reference evidence="1 2" key="1">
    <citation type="submission" date="2019-11" db="EMBL/GenBank/DDBJ databases">
        <title>Genome sequence of Moorella glycerini DSM11254.</title>
        <authorList>
            <person name="Poehlein A."/>
            <person name="Boeer T."/>
            <person name="Daniel R."/>
        </authorList>
    </citation>
    <scope>NUCLEOTIDE SEQUENCE [LARGE SCALE GENOMIC DNA]</scope>
    <source>
        <strain evidence="1 2">DSM 11254</strain>
    </source>
</reference>
<evidence type="ECO:0008006" key="3">
    <source>
        <dbReference type="Google" id="ProtNLM"/>
    </source>
</evidence>
<sequence>MNEVQKKLLVHGEVIIVGIDVAKHNHWARIYNQIELDVVKPFKFHNSKEGYYRLVAKMEGTCQDVVGKKRPHIKIPYISNTFSGSGVLCSNSLRLSRLKPAAAYGDLDRLRELLPALIKPEKGLEYSSTNSC</sequence>